<feature type="transmembrane region" description="Helical" evidence="8">
    <location>
        <begin position="120"/>
        <end position="144"/>
    </location>
</feature>
<dbReference type="STRING" id="348780.NP_4126A"/>
<dbReference type="KEGG" id="nph:NP_4126A"/>
<dbReference type="GO" id="GO:0005886">
    <property type="term" value="C:plasma membrane"/>
    <property type="evidence" value="ECO:0007669"/>
    <property type="project" value="UniProtKB-SubCell"/>
</dbReference>
<keyword evidence="6 8" id="KW-1133">Transmembrane helix</keyword>
<evidence type="ECO:0000313" key="9">
    <source>
        <dbReference type="EMBL" id="CAI50154.1"/>
    </source>
</evidence>
<dbReference type="Pfam" id="PF03547">
    <property type="entry name" value="Mem_trans"/>
    <property type="match status" value="2"/>
</dbReference>
<evidence type="ECO:0000256" key="1">
    <source>
        <dbReference type="ARBA" id="ARBA00004651"/>
    </source>
</evidence>
<evidence type="ECO:0000256" key="7">
    <source>
        <dbReference type="ARBA" id="ARBA00023136"/>
    </source>
</evidence>
<dbReference type="GeneID" id="3701982"/>
<keyword evidence="4" id="KW-1003">Cell membrane</keyword>
<protein>
    <submittedName>
        <fullName evidence="9">Auxin permease family transport protein</fullName>
    </submittedName>
</protein>
<feature type="transmembrane region" description="Helical" evidence="8">
    <location>
        <begin position="250"/>
        <end position="269"/>
    </location>
</feature>
<dbReference type="Proteomes" id="UP000002698">
    <property type="component" value="Chromosome"/>
</dbReference>
<dbReference type="OrthoDB" id="270046at2157"/>
<dbReference type="HOGENOM" id="CLU_056175_3_0_2"/>
<evidence type="ECO:0000256" key="3">
    <source>
        <dbReference type="ARBA" id="ARBA00022448"/>
    </source>
</evidence>
<keyword evidence="3" id="KW-0813">Transport</keyword>
<dbReference type="EnsemblBacteria" id="CAI50154">
    <property type="protein sequence ID" value="CAI50154"/>
    <property type="gene ID" value="NP_4126A"/>
</dbReference>
<dbReference type="PANTHER" id="PTHR36838">
    <property type="entry name" value="AUXIN EFFLUX CARRIER FAMILY PROTEIN"/>
    <property type="match status" value="1"/>
</dbReference>
<keyword evidence="10" id="KW-1185">Reference proteome</keyword>
<feature type="transmembrane region" description="Helical" evidence="8">
    <location>
        <begin position="38"/>
        <end position="57"/>
    </location>
</feature>
<dbReference type="AlphaFoldDB" id="A0A1U7EY78"/>
<dbReference type="GO" id="GO:0055085">
    <property type="term" value="P:transmembrane transport"/>
    <property type="evidence" value="ECO:0007669"/>
    <property type="project" value="InterPro"/>
</dbReference>
<evidence type="ECO:0000256" key="2">
    <source>
        <dbReference type="ARBA" id="ARBA00010145"/>
    </source>
</evidence>
<evidence type="ECO:0000256" key="5">
    <source>
        <dbReference type="ARBA" id="ARBA00022692"/>
    </source>
</evidence>
<dbReference type="EMBL" id="CR936257">
    <property type="protein sequence ID" value="CAI50154.1"/>
    <property type="molecule type" value="Genomic_DNA"/>
</dbReference>
<feature type="transmembrane region" description="Helical" evidence="8">
    <location>
        <begin position="192"/>
        <end position="211"/>
    </location>
</feature>
<dbReference type="PANTHER" id="PTHR36838:SF4">
    <property type="entry name" value="AUXIN EFFLUX CARRIER FAMILY PROTEIN"/>
    <property type="match status" value="1"/>
</dbReference>
<dbReference type="RefSeq" id="WP_011323770.1">
    <property type="nucleotide sequence ID" value="NC_007426.1"/>
</dbReference>
<organism evidence="9 10">
    <name type="scientific">Natronomonas pharaonis (strain ATCC 35678 / DSM 2160 / CIP 103997 / JCM 8858 / NBRC 14720 / NCIMB 2260 / Gabara)</name>
    <name type="common">Halobacterium pharaonis</name>
    <dbReference type="NCBI Taxonomy" id="348780"/>
    <lineage>
        <taxon>Archaea</taxon>
        <taxon>Methanobacteriati</taxon>
        <taxon>Methanobacteriota</taxon>
        <taxon>Stenosarchaea group</taxon>
        <taxon>Halobacteria</taxon>
        <taxon>Halobacteriales</taxon>
        <taxon>Natronomonadaceae</taxon>
        <taxon>Natronomonas</taxon>
    </lineage>
</organism>
<evidence type="ECO:0000256" key="8">
    <source>
        <dbReference type="SAM" id="Phobius"/>
    </source>
</evidence>
<sequence>MEVLVRLLGLLVLLLAGTGLRASGVLNASRTDRLNALAYYVALPALVFVSTYTRSLVELLSGALFVGLLAVFFATAGLAWVIHRGREANERWSVAVIQSYHSNLGYLGLPLVAATFGGDVTAIASVVLGVVSLMQIMLTVVILSTVNGASTTVGRELSRLLKNPVLAALVAGIAVGTAGVPIPAPAATGLEYLGSLALPIALLCVGASLRVELGDADFVATAAIVALKLGCMPALAWVVFTGLAVEPATLTATVVMFGTPTAVSTYVFASELGGDEQFASLNVFLTTLLSIGTLFILIEAVG</sequence>
<evidence type="ECO:0000313" key="10">
    <source>
        <dbReference type="Proteomes" id="UP000002698"/>
    </source>
</evidence>
<dbReference type="Gene3D" id="1.20.1530.20">
    <property type="match status" value="1"/>
</dbReference>
<keyword evidence="5 8" id="KW-0812">Transmembrane</keyword>
<evidence type="ECO:0000256" key="6">
    <source>
        <dbReference type="ARBA" id="ARBA00022989"/>
    </source>
</evidence>
<proteinExistence type="inferred from homology"/>
<feature type="transmembrane region" description="Helical" evidence="8">
    <location>
        <begin position="165"/>
        <end position="186"/>
    </location>
</feature>
<gene>
    <name evidence="9" type="ordered locus">NP_4126A</name>
</gene>
<evidence type="ECO:0000256" key="4">
    <source>
        <dbReference type="ARBA" id="ARBA00022475"/>
    </source>
</evidence>
<comment type="subcellular location">
    <subcellularLocation>
        <location evidence="1">Cell membrane</location>
        <topology evidence="1">Multi-pass membrane protein</topology>
    </subcellularLocation>
</comment>
<feature type="transmembrane region" description="Helical" evidence="8">
    <location>
        <begin position="281"/>
        <end position="301"/>
    </location>
</feature>
<dbReference type="InterPro" id="IPR004776">
    <property type="entry name" value="Mem_transp_PIN-like"/>
</dbReference>
<dbReference type="eggNOG" id="arCOG04756">
    <property type="taxonomic scope" value="Archaea"/>
</dbReference>
<comment type="similarity">
    <text evidence="2">Belongs to the auxin efflux carrier (TC 2.A.69) family.</text>
</comment>
<dbReference type="InterPro" id="IPR038770">
    <property type="entry name" value="Na+/solute_symporter_sf"/>
</dbReference>
<name>A0A1U7EY78_NATPD</name>
<feature type="transmembrane region" description="Helical" evidence="8">
    <location>
        <begin position="64"/>
        <end position="82"/>
    </location>
</feature>
<keyword evidence="7 8" id="KW-0472">Membrane</keyword>
<feature type="transmembrane region" description="Helical" evidence="8">
    <location>
        <begin position="218"/>
        <end position="244"/>
    </location>
</feature>
<reference evidence="9 10" key="1">
    <citation type="journal article" date="2005" name="Genome Res.">
        <title>Living with two extremes: conclusions from the genome sequence of Natronomonas pharaonis.</title>
        <authorList>
            <person name="Falb M."/>
            <person name="Pfeiffer F."/>
            <person name="Palm P."/>
            <person name="Rodewald K."/>
            <person name="Hickmann V."/>
            <person name="Tittor J."/>
            <person name="Oesterhelt D."/>
        </authorList>
    </citation>
    <scope>NUCLEOTIDE SEQUENCE [LARGE SCALE GENOMIC DNA]</scope>
    <source>
        <strain evidence="10">ATCC 35678 / DSM 2160 / CIP 103997 / JCM 8858 / NBRC 14720 / NCIMB 2260 / Gabara</strain>
    </source>
</reference>
<accession>A0A1U7EY78</accession>